<accession>A0A7V5PP94</accession>
<dbReference type="PANTHER" id="PTHR10625:SF23">
    <property type="entry name" value="HISTONE DEACETYLASE 11"/>
    <property type="match status" value="1"/>
</dbReference>
<comment type="similarity">
    <text evidence="1">Belongs to the histone deacetylase family.</text>
</comment>
<protein>
    <submittedName>
        <fullName evidence="4">Histone deacetylase</fullName>
    </submittedName>
</protein>
<evidence type="ECO:0000259" key="3">
    <source>
        <dbReference type="Pfam" id="PF00850"/>
    </source>
</evidence>
<sequence length="309" mass="36356">MLRLFRREYARVVYSSDYIYGLPSLGEHQTFDIMRFKKIRDRLVDEKLLNRRNILRPDPCTYDDIRLVHTEEYIRKIRDPQYISRILKLDTVNLLYNSIMEYFRVVTGGTLLATAYALKWNTPVFNLGGGYHHAHPDRAEGFCVINDVAIAIEKFRKLERGKKFMIIDLDYHQGNGNLLYFQDDDQVYTFSMHADTWVEIDRKNNKDILLPAGCDDEKYLAVLENELQDSCMEFRPDVVFYIAGSDIYEKDTLGDMRISREGVFKRNLYVYQRVRKKGIPLVVLAGGGYGPDSWEVYYDFIAYALRHKM</sequence>
<dbReference type="GO" id="GO:0004407">
    <property type="term" value="F:histone deacetylase activity"/>
    <property type="evidence" value="ECO:0007669"/>
    <property type="project" value="InterPro"/>
</dbReference>
<dbReference type="GO" id="GO:0016787">
    <property type="term" value="F:hydrolase activity"/>
    <property type="evidence" value="ECO:0007669"/>
    <property type="project" value="UniProtKB-KW"/>
</dbReference>
<dbReference type="PRINTS" id="PR01270">
    <property type="entry name" value="HDASUPER"/>
</dbReference>
<dbReference type="CDD" id="cd09993">
    <property type="entry name" value="HDAC_classIV"/>
    <property type="match status" value="1"/>
</dbReference>
<dbReference type="PANTHER" id="PTHR10625">
    <property type="entry name" value="HISTONE DEACETYLASE HDAC1-RELATED"/>
    <property type="match status" value="1"/>
</dbReference>
<dbReference type="InterPro" id="IPR023801">
    <property type="entry name" value="His_deacetylse_dom"/>
</dbReference>
<dbReference type="InterPro" id="IPR044150">
    <property type="entry name" value="HDAC_classIV"/>
</dbReference>
<keyword evidence="2" id="KW-0378">Hydrolase</keyword>
<feature type="domain" description="Histone deacetylase" evidence="3">
    <location>
        <begin position="32"/>
        <end position="295"/>
    </location>
</feature>
<dbReference type="AlphaFoldDB" id="A0A7V5PP94"/>
<name>A0A7V5PP94_CALAY</name>
<dbReference type="Gene3D" id="3.40.800.20">
    <property type="entry name" value="Histone deacetylase domain"/>
    <property type="match status" value="1"/>
</dbReference>
<dbReference type="InterPro" id="IPR000286">
    <property type="entry name" value="HDACs"/>
</dbReference>
<dbReference type="Proteomes" id="UP000886124">
    <property type="component" value="Unassembled WGS sequence"/>
</dbReference>
<dbReference type="GO" id="GO:0040029">
    <property type="term" value="P:epigenetic regulation of gene expression"/>
    <property type="evidence" value="ECO:0007669"/>
    <property type="project" value="TreeGrafter"/>
</dbReference>
<dbReference type="InterPro" id="IPR023696">
    <property type="entry name" value="Ureohydrolase_dom_sf"/>
</dbReference>
<dbReference type="SUPFAM" id="SSF52768">
    <property type="entry name" value="Arginase/deacetylase"/>
    <property type="match status" value="1"/>
</dbReference>
<dbReference type="InterPro" id="IPR037138">
    <property type="entry name" value="His_deacetylse_dom_sf"/>
</dbReference>
<organism evidence="4">
    <name type="scientific">Caldithrix abyssi</name>
    <dbReference type="NCBI Taxonomy" id="187145"/>
    <lineage>
        <taxon>Bacteria</taxon>
        <taxon>Pseudomonadati</taxon>
        <taxon>Calditrichota</taxon>
        <taxon>Calditrichia</taxon>
        <taxon>Calditrichales</taxon>
        <taxon>Calditrichaceae</taxon>
        <taxon>Caldithrix</taxon>
    </lineage>
</organism>
<evidence type="ECO:0000256" key="2">
    <source>
        <dbReference type="ARBA" id="ARBA00022801"/>
    </source>
</evidence>
<gene>
    <name evidence="4" type="ORF">ENJ89_06110</name>
</gene>
<evidence type="ECO:0000256" key="1">
    <source>
        <dbReference type="ARBA" id="ARBA00005947"/>
    </source>
</evidence>
<dbReference type="EMBL" id="DROD01000418">
    <property type="protein sequence ID" value="HHJ52751.1"/>
    <property type="molecule type" value="Genomic_DNA"/>
</dbReference>
<proteinExistence type="inferred from homology"/>
<reference evidence="4" key="1">
    <citation type="journal article" date="2020" name="mSystems">
        <title>Genome- and Community-Level Interaction Insights into Carbon Utilization and Element Cycling Functions of Hydrothermarchaeota in Hydrothermal Sediment.</title>
        <authorList>
            <person name="Zhou Z."/>
            <person name="Liu Y."/>
            <person name="Xu W."/>
            <person name="Pan J."/>
            <person name="Luo Z.H."/>
            <person name="Li M."/>
        </authorList>
    </citation>
    <scope>NUCLEOTIDE SEQUENCE [LARGE SCALE GENOMIC DNA]</scope>
    <source>
        <strain evidence="4">HyVt-527</strain>
    </source>
</reference>
<dbReference type="Pfam" id="PF00850">
    <property type="entry name" value="Hist_deacetyl"/>
    <property type="match status" value="1"/>
</dbReference>
<comment type="caution">
    <text evidence="4">The sequence shown here is derived from an EMBL/GenBank/DDBJ whole genome shotgun (WGS) entry which is preliminary data.</text>
</comment>
<evidence type="ECO:0000313" key="4">
    <source>
        <dbReference type="EMBL" id="HHJ52751.1"/>
    </source>
</evidence>